<gene>
    <name evidence="3" type="ORF">RMP68_02410</name>
</gene>
<dbReference type="GO" id="GO:0015668">
    <property type="term" value="F:type III site-specific deoxyribonuclease activity"/>
    <property type="evidence" value="ECO:0007669"/>
    <property type="project" value="InterPro"/>
</dbReference>
<dbReference type="GO" id="GO:0003677">
    <property type="term" value="F:DNA binding"/>
    <property type="evidence" value="ECO:0007669"/>
    <property type="project" value="InterPro"/>
</dbReference>
<keyword evidence="3" id="KW-0547">Nucleotide-binding</keyword>
<dbReference type="AlphaFoldDB" id="A0AA96IJN8"/>
<dbReference type="EMBL" id="CP134856">
    <property type="protein sequence ID" value="WNL34473.1"/>
    <property type="molecule type" value="Genomic_DNA"/>
</dbReference>
<dbReference type="RefSeq" id="WP_390870380.1">
    <property type="nucleotide sequence ID" value="NZ_CP128652.1"/>
</dbReference>
<evidence type="ECO:0000259" key="1">
    <source>
        <dbReference type="Pfam" id="PF04851"/>
    </source>
</evidence>
<evidence type="ECO:0000313" key="3">
    <source>
        <dbReference type="EMBL" id="WNL34473.1"/>
    </source>
</evidence>
<protein>
    <submittedName>
        <fullName evidence="3">DEAD/DEAH box helicase family protein</fullName>
    </submittedName>
</protein>
<feature type="domain" description="Type III restriction enzyme C-terminal endonuclease" evidence="2">
    <location>
        <begin position="908"/>
        <end position="1016"/>
    </location>
</feature>
<reference evidence="3" key="1">
    <citation type="submission" date="2023-09" db="EMBL/GenBank/DDBJ databases">
        <title>Arcobacter tbilisiensis sp. nov. isolated from chicken meat in Tbilisi, Georgia.</title>
        <authorList>
            <person name="Matthias R."/>
            <person name="Zautner A.E."/>
        </authorList>
    </citation>
    <scope>NUCLEOTIDE SEQUENCE</scope>
    <source>
        <strain evidence="3">LEO 62</strain>
    </source>
</reference>
<sequence length="1028" mass="117844">MSSTMNIRFKKQQYQLNAVKAVVDCFKGQSKNDGITYRIDPGKANKKVVNGQGSLDLEDDLPPGFKNSDFTISRDTIFENIHKVQREQNLPLSDKLEKNSVCDINLDVEMETGTGKTYVYTRTCFELNKEYGWNKFIIVVPSIAIREGVYQSIELTREHFQEEYGKQVKSFIYNSKDLPNIENYSSDAGINIMIINVQAFNATGADNRRIYDELDEFGSRRPIDVIKANRPILIIDEPQKIEGDAKKESKSFVSLKEFNPLMILRYSATFKRTHNRVHRLDALDAYNQKLVKKISVKGISVKGLTGTNAYLYLQSIEVSTTKAPIAKLELEIKTNSGIKRDLRKIEVNDDLHEQFGNLDQYKGYVVSEIDAYKNKIFFKNGVELSVGEAVGDVNEDTIRRIQIRETIKAHLQKEQMLFSKGIKVLSLFFIDEVAKYRVYDNEDESNGEYAKIFEEEYAAAVKDLGLIYDKEYEKYLLSIEANKTHNGYFAKDKKGKLTDPKIKTRGEDAGEADDVDAYDLILKDKKRLLSFEEKTRFIFSHSALREGWDNPNVFVICTLKHSDNTISRRQEVGRGMRISVNKHGDRMDHPATVHQINVLTVIANESYKDFVTALQKDISETLSARPRVADADYFTGKFIHIGEEKIKISKDMAEGIEYYLIQNGYVDRKKNISDKYHEAKNTNTLAPLPDDLKEYGEEVFNLINTVFSESALKNMVEDEAKTKPNPINEANFGKKEFKDLWNKINQRAVYTVKFDSTQLITNAKNAIDKELHVKAMEYTVVGGTLNSMDSDKLKHGHNFEIDETKNIKEERSIYSNVKYDLVGKIATSTGLTRKTIGDILSQISSDKFKLFKVNPEEFIMEASRIINEQKAAMVVQKLAYTPIDDRFDTDIFTMNQPNYNFENAKEVKKHIYNYLITDSKVEKNFAEELDASDEVVVYAKLPKGFFIPTPVGDYNPDWAVAFKEGSVQYIYFVAETKGSMSSLQMRKIEEIKIECAEIFFDKLSTDNLKLKYSKIDNFDTLWKIVNGR</sequence>
<dbReference type="InterPro" id="IPR027417">
    <property type="entry name" value="P-loop_NTPase"/>
</dbReference>
<dbReference type="Proteomes" id="UP001305220">
    <property type="component" value="Chromosome"/>
</dbReference>
<proteinExistence type="predicted"/>
<keyword evidence="3" id="KW-0347">Helicase</keyword>
<name>A0AA96IJN8_9BACT</name>
<dbReference type="GO" id="GO:0005524">
    <property type="term" value="F:ATP binding"/>
    <property type="evidence" value="ECO:0007669"/>
    <property type="project" value="InterPro"/>
</dbReference>
<dbReference type="Gene3D" id="3.40.50.300">
    <property type="entry name" value="P-loop containing nucleotide triphosphate hydrolases"/>
    <property type="match status" value="2"/>
</dbReference>
<feature type="domain" description="Helicase/UvrB N-terminal" evidence="1">
    <location>
        <begin position="106"/>
        <end position="272"/>
    </location>
</feature>
<evidence type="ECO:0000259" key="2">
    <source>
        <dbReference type="Pfam" id="PF19778"/>
    </source>
</evidence>
<organism evidence="3">
    <name type="scientific">Arcobacter cryaerophilus gv. pseudocryaerophilus</name>
    <dbReference type="NCBI Taxonomy" id="2933791"/>
    <lineage>
        <taxon>Bacteria</taxon>
        <taxon>Pseudomonadati</taxon>
        <taxon>Campylobacterota</taxon>
        <taxon>Epsilonproteobacteria</taxon>
        <taxon>Campylobacterales</taxon>
        <taxon>Arcobacteraceae</taxon>
        <taxon>Aliarcobacter</taxon>
    </lineage>
</organism>
<dbReference type="InterPro" id="IPR045572">
    <property type="entry name" value="RE_endonuc_C"/>
</dbReference>
<dbReference type="Pfam" id="PF04851">
    <property type="entry name" value="ResIII"/>
    <property type="match status" value="1"/>
</dbReference>
<dbReference type="InterPro" id="IPR006935">
    <property type="entry name" value="Helicase/UvrB_N"/>
</dbReference>
<accession>A0AA96IJN8</accession>
<keyword evidence="3" id="KW-0378">Hydrolase</keyword>
<dbReference type="GO" id="GO:0004386">
    <property type="term" value="F:helicase activity"/>
    <property type="evidence" value="ECO:0007669"/>
    <property type="project" value="UniProtKB-KW"/>
</dbReference>
<keyword evidence="3" id="KW-0067">ATP-binding</keyword>
<dbReference type="Pfam" id="PF19778">
    <property type="entry name" value="RE_endonuc"/>
    <property type="match status" value="1"/>
</dbReference>
<dbReference type="SUPFAM" id="SSF52540">
    <property type="entry name" value="P-loop containing nucleoside triphosphate hydrolases"/>
    <property type="match status" value="2"/>
</dbReference>